<evidence type="ECO:0000313" key="2">
    <source>
        <dbReference type="Proteomes" id="UP000831775"/>
    </source>
</evidence>
<dbReference type="EMBL" id="CP095043">
    <property type="protein sequence ID" value="UOQ61788.1"/>
    <property type="molecule type" value="Genomic_DNA"/>
</dbReference>
<name>A0ABY4FZR7_9MICO</name>
<gene>
    <name evidence="1" type="ORF">MUN76_07510</name>
</gene>
<dbReference type="Proteomes" id="UP000831775">
    <property type="component" value="Chromosome"/>
</dbReference>
<organism evidence="1 2">
    <name type="scientific">Leucobacter rhizosphaerae</name>
    <dbReference type="NCBI Taxonomy" id="2932245"/>
    <lineage>
        <taxon>Bacteria</taxon>
        <taxon>Bacillati</taxon>
        <taxon>Actinomycetota</taxon>
        <taxon>Actinomycetes</taxon>
        <taxon>Micrococcales</taxon>
        <taxon>Microbacteriaceae</taxon>
        <taxon>Leucobacter</taxon>
    </lineage>
</organism>
<sequence>MNRTETPWDIADDFVGELAPHEPTAAQAIGAPIGHGLPDLSPEWCVARYELEGRTLDRLARVETAGLSPAERSLVAAMSERLASDRRLFETGFTPRLVAPLASPAHTVRESFDGVIIDAAHGRAVVERLEAVPETLQQLQRRLIWAAEEGARGTFAGGGVVAERQLEVLAGQIDGWLDPDGMDFFRSMPIAADAPADLVVRARTAQDRASHAYTAFAEFLRGPLRLEAPTNDAVGASVYLATARSFLGADVDLDELSAYGWSELDRLVARATQVAARVLGVAERDETSEPASALLRRAAARLDEDQAGALSDESAIRAWLESRIGDTISALDGAAFDIPPAIHDVVCDVTRAAAGVVYYTPGAPDGSHPARVVWTIPRDETSISTWKEVTSMHHEGVPGHHLEHTINRANVALHPWQRALCEVHGYAEGWAHYSEQLSEELGLLRSDGELLGMLLGQIWRAVRVIADIGLHTGRPVPENRFTTELEWTPELARRMLVELALTSEQTAQFEVDRYLAWPGQALAFKAGQRLWNGLREDAEARGDFDLKTFHHDALSWGPMGLAPLAELLANSGRTSTTDTAKDSI</sequence>
<dbReference type="RefSeq" id="WP_244688523.1">
    <property type="nucleotide sequence ID" value="NZ_CP095043.1"/>
</dbReference>
<protein>
    <submittedName>
        <fullName evidence="1">DUF885 domain-containing protein</fullName>
    </submittedName>
</protein>
<proteinExistence type="predicted"/>
<dbReference type="PANTHER" id="PTHR33361:SF2">
    <property type="entry name" value="DUF885 DOMAIN-CONTAINING PROTEIN"/>
    <property type="match status" value="1"/>
</dbReference>
<dbReference type="PANTHER" id="PTHR33361">
    <property type="entry name" value="GLR0591 PROTEIN"/>
    <property type="match status" value="1"/>
</dbReference>
<accession>A0ABY4FZR7</accession>
<dbReference type="Pfam" id="PF05960">
    <property type="entry name" value="DUF885"/>
    <property type="match status" value="1"/>
</dbReference>
<keyword evidence="2" id="KW-1185">Reference proteome</keyword>
<reference evidence="1 2" key="1">
    <citation type="submission" date="2022-04" db="EMBL/GenBank/DDBJ databases">
        <title>Leucobacter sp. isolated from rhizosphere of onion.</title>
        <authorList>
            <person name="Won M."/>
            <person name="Lee C.-M."/>
            <person name="Woen H.-Y."/>
            <person name="Kwon S.-W."/>
        </authorList>
    </citation>
    <scope>NUCLEOTIDE SEQUENCE [LARGE SCALE GENOMIC DNA]</scope>
    <source>
        <strain evidence="1 2">H25R-14</strain>
    </source>
</reference>
<dbReference type="InterPro" id="IPR010281">
    <property type="entry name" value="DUF885"/>
</dbReference>
<evidence type="ECO:0000313" key="1">
    <source>
        <dbReference type="EMBL" id="UOQ61788.1"/>
    </source>
</evidence>